<dbReference type="EMBL" id="CAJNOQ010000178">
    <property type="protein sequence ID" value="CAF0768307.1"/>
    <property type="molecule type" value="Genomic_DNA"/>
</dbReference>
<dbReference type="PANTHER" id="PTHR46954">
    <property type="entry name" value="C2H2-TYPE DOMAIN-CONTAINING PROTEIN"/>
    <property type="match status" value="1"/>
</dbReference>
<dbReference type="Proteomes" id="UP000663829">
    <property type="component" value="Unassembled WGS sequence"/>
</dbReference>
<keyword evidence="6" id="KW-1185">Reference proteome</keyword>
<feature type="compositionally biased region" description="Polar residues" evidence="1">
    <location>
        <begin position="1"/>
        <end position="25"/>
    </location>
</feature>
<dbReference type="OrthoDB" id="6718538at2759"/>
<accession>A0A813QLJ2</accession>
<feature type="region of interest" description="Disordered" evidence="1">
    <location>
        <begin position="1"/>
        <end position="60"/>
    </location>
</feature>
<dbReference type="Proteomes" id="UP000681722">
    <property type="component" value="Unassembled WGS sequence"/>
</dbReference>
<proteinExistence type="predicted"/>
<evidence type="ECO:0000313" key="2">
    <source>
        <dbReference type="EMBL" id="CAF0737658.1"/>
    </source>
</evidence>
<gene>
    <name evidence="3" type="ORF">GPM918_LOCUS1780</name>
    <name evidence="2" type="ORF">OVA965_LOCUS1241</name>
    <name evidence="5" type="ORF">SRO942_LOCUS1780</name>
    <name evidence="4" type="ORF">TMI583_LOCUS1242</name>
</gene>
<reference evidence="3" key="1">
    <citation type="submission" date="2021-02" db="EMBL/GenBank/DDBJ databases">
        <authorList>
            <person name="Nowell W R."/>
        </authorList>
    </citation>
    <scope>NUCLEOTIDE SEQUENCE</scope>
</reference>
<dbReference type="Proteomes" id="UP000682733">
    <property type="component" value="Unassembled WGS sequence"/>
</dbReference>
<dbReference type="Proteomes" id="UP000677228">
    <property type="component" value="Unassembled WGS sequence"/>
</dbReference>
<dbReference type="EMBL" id="CAJNOK010000218">
    <property type="protein sequence ID" value="CAF0737658.1"/>
    <property type="molecule type" value="Genomic_DNA"/>
</dbReference>
<comment type="caution">
    <text evidence="3">The sequence shown here is derived from an EMBL/GenBank/DDBJ whole genome shotgun (WGS) entry which is preliminary data.</text>
</comment>
<dbReference type="AlphaFoldDB" id="A0A813QLJ2"/>
<name>A0A813QLJ2_9BILA</name>
<dbReference type="EMBL" id="CAJOBA010000218">
    <property type="protein sequence ID" value="CAF3514570.1"/>
    <property type="molecule type" value="Genomic_DNA"/>
</dbReference>
<protein>
    <submittedName>
        <fullName evidence="3">Uncharacterized protein</fullName>
    </submittedName>
</protein>
<sequence length="511" mass="58264">MNVKSNNSVVLTEATNFQRKNSSSYGEKEDGKRNYQDSELSPADENVNIHSPGHDIASDDKLQQNKKIKLEAVVPQYTVEMVTKDLHNAEDDQCTLTSLDRLLELVNKRITCDDKIDKCFTLNDLKDKLKQHNLSLIQYDTFYRLLPLPIEVHCDDGKQNIYALPVDSKYSKHHPDKAFAGATINYLKELSCIFGDQTVFYLNIEKACVQFDELQSPFLERFDSECDNKIVPLIYSACSIDLDSEQVTSNGPTFVTISPRLQNSMIDIQNDFQTLIHLNEFQSFVKTNDRRIKPILILASDGGLDPKSLQTVSITINLFKKFNLDCLFVIKNVPDCLVLNDLESRMLLLSKQLSGQCLTEIWNATSIDGHEVIARYENKTTADECIPTTTDSEWYTTHVRQSEYLLQIIKCSDTNCCKWDTNYIDMFSQRFLPAPVKCNLGSYLRHFTLGDKLTVTKHLFVGRVVPVDDDKNGRFANLCERLVLDHLIPKLDNGEISYDSYCPSLRNTKTG</sequence>
<feature type="compositionally biased region" description="Basic and acidic residues" evidence="1">
    <location>
        <begin position="26"/>
        <end position="36"/>
    </location>
</feature>
<dbReference type="PANTHER" id="PTHR46954:SF1">
    <property type="entry name" value="C2H2-TYPE DOMAIN-CONTAINING PROTEIN"/>
    <property type="match status" value="1"/>
</dbReference>
<dbReference type="EMBL" id="CAJOBC010000178">
    <property type="protein sequence ID" value="CAF3550120.1"/>
    <property type="molecule type" value="Genomic_DNA"/>
</dbReference>
<organism evidence="3 6">
    <name type="scientific">Didymodactylos carnosus</name>
    <dbReference type="NCBI Taxonomy" id="1234261"/>
    <lineage>
        <taxon>Eukaryota</taxon>
        <taxon>Metazoa</taxon>
        <taxon>Spiralia</taxon>
        <taxon>Gnathifera</taxon>
        <taxon>Rotifera</taxon>
        <taxon>Eurotatoria</taxon>
        <taxon>Bdelloidea</taxon>
        <taxon>Philodinida</taxon>
        <taxon>Philodinidae</taxon>
        <taxon>Didymodactylos</taxon>
    </lineage>
</organism>
<evidence type="ECO:0000313" key="4">
    <source>
        <dbReference type="EMBL" id="CAF3514570.1"/>
    </source>
</evidence>
<evidence type="ECO:0000313" key="6">
    <source>
        <dbReference type="Proteomes" id="UP000663829"/>
    </source>
</evidence>
<evidence type="ECO:0000313" key="3">
    <source>
        <dbReference type="EMBL" id="CAF0768307.1"/>
    </source>
</evidence>
<evidence type="ECO:0000313" key="5">
    <source>
        <dbReference type="EMBL" id="CAF3550120.1"/>
    </source>
</evidence>
<evidence type="ECO:0000256" key="1">
    <source>
        <dbReference type="SAM" id="MobiDB-lite"/>
    </source>
</evidence>